<protein>
    <submittedName>
        <fullName evidence="3">RmlC-like cupin</fullName>
    </submittedName>
</protein>
<dbReference type="InterPro" id="IPR014710">
    <property type="entry name" value="RmlC-like_jellyroll"/>
</dbReference>
<dbReference type="InterPro" id="IPR051610">
    <property type="entry name" value="GPI/OXD"/>
</dbReference>
<dbReference type="EMBL" id="KZ825813">
    <property type="protein sequence ID" value="PYH98270.1"/>
    <property type="molecule type" value="Genomic_DNA"/>
</dbReference>
<dbReference type="PANTHER" id="PTHR35848:SF6">
    <property type="entry name" value="CUPIN TYPE-2 DOMAIN-CONTAINING PROTEIN"/>
    <property type="match status" value="1"/>
</dbReference>
<dbReference type="Proteomes" id="UP000247810">
    <property type="component" value="Unassembled WGS sequence"/>
</dbReference>
<gene>
    <name evidence="3" type="ORF">BO71DRAFT_311029</name>
</gene>
<keyword evidence="4" id="KW-1185">Reference proteome</keyword>
<dbReference type="InterPro" id="IPR013096">
    <property type="entry name" value="Cupin_2"/>
</dbReference>
<evidence type="ECO:0000313" key="3">
    <source>
        <dbReference type="EMBL" id="PYH98270.1"/>
    </source>
</evidence>
<organism evidence="3 4">
    <name type="scientific">Aspergillus ellipticus CBS 707.79</name>
    <dbReference type="NCBI Taxonomy" id="1448320"/>
    <lineage>
        <taxon>Eukaryota</taxon>
        <taxon>Fungi</taxon>
        <taxon>Dikarya</taxon>
        <taxon>Ascomycota</taxon>
        <taxon>Pezizomycotina</taxon>
        <taxon>Eurotiomycetes</taxon>
        <taxon>Eurotiomycetidae</taxon>
        <taxon>Eurotiales</taxon>
        <taxon>Aspergillaceae</taxon>
        <taxon>Aspergillus</taxon>
        <taxon>Aspergillus subgen. Circumdati</taxon>
    </lineage>
</organism>
<dbReference type="Pfam" id="PF07883">
    <property type="entry name" value="Cupin_2"/>
    <property type="match status" value="1"/>
</dbReference>
<dbReference type="AlphaFoldDB" id="A0A319DL26"/>
<dbReference type="Gene3D" id="2.60.120.10">
    <property type="entry name" value="Jelly Rolls"/>
    <property type="match status" value="1"/>
</dbReference>
<feature type="non-terminal residue" evidence="3">
    <location>
        <position position="134"/>
    </location>
</feature>
<feature type="domain" description="Cupin type-2" evidence="2">
    <location>
        <begin position="50"/>
        <end position="108"/>
    </location>
</feature>
<dbReference type="OrthoDB" id="445803at2759"/>
<accession>A0A319DL26</accession>
<dbReference type="InterPro" id="IPR011051">
    <property type="entry name" value="RmlC_Cupin_sf"/>
</dbReference>
<dbReference type="GO" id="GO:0046872">
    <property type="term" value="F:metal ion binding"/>
    <property type="evidence" value="ECO:0007669"/>
    <property type="project" value="UniProtKB-KW"/>
</dbReference>
<dbReference type="PANTHER" id="PTHR35848">
    <property type="entry name" value="OXALATE-BINDING PROTEIN"/>
    <property type="match status" value="1"/>
</dbReference>
<sequence>PLILPPTTIAALPHESFPTPGHGDVTWQTLFTQPTTATSDLSAGIAVCPPRTGHLCAHRHAQAEMYYVLEGKGVVTVDGTAYEVGKGAAVFIPGDAEHSVVNVADEEGEELRWLYVFGCARLEDVVYRFSGGGG</sequence>
<dbReference type="VEuPathDB" id="FungiDB:BO71DRAFT_311029"/>
<evidence type="ECO:0000259" key="2">
    <source>
        <dbReference type="Pfam" id="PF07883"/>
    </source>
</evidence>
<dbReference type="SUPFAM" id="SSF51182">
    <property type="entry name" value="RmlC-like cupins"/>
    <property type="match status" value="1"/>
</dbReference>
<name>A0A319DL26_9EURO</name>
<proteinExistence type="predicted"/>
<evidence type="ECO:0000256" key="1">
    <source>
        <dbReference type="ARBA" id="ARBA00022723"/>
    </source>
</evidence>
<reference evidence="3 4" key="1">
    <citation type="submission" date="2018-02" db="EMBL/GenBank/DDBJ databases">
        <title>The genomes of Aspergillus section Nigri reveals drivers in fungal speciation.</title>
        <authorList>
            <consortium name="DOE Joint Genome Institute"/>
            <person name="Vesth T.C."/>
            <person name="Nybo J."/>
            <person name="Theobald S."/>
            <person name="Brandl J."/>
            <person name="Frisvad J.C."/>
            <person name="Nielsen K.F."/>
            <person name="Lyhne E.K."/>
            <person name="Kogle M.E."/>
            <person name="Kuo A."/>
            <person name="Riley R."/>
            <person name="Clum A."/>
            <person name="Nolan M."/>
            <person name="Lipzen A."/>
            <person name="Salamov A."/>
            <person name="Henrissat B."/>
            <person name="Wiebenga A."/>
            <person name="De vries R.P."/>
            <person name="Grigoriev I.V."/>
            <person name="Mortensen U.H."/>
            <person name="Andersen M.R."/>
            <person name="Baker S.E."/>
        </authorList>
    </citation>
    <scope>NUCLEOTIDE SEQUENCE [LARGE SCALE GENOMIC DNA]</scope>
    <source>
        <strain evidence="3 4">CBS 707.79</strain>
    </source>
</reference>
<feature type="non-terminal residue" evidence="3">
    <location>
        <position position="1"/>
    </location>
</feature>
<keyword evidence="1" id="KW-0479">Metal-binding</keyword>
<evidence type="ECO:0000313" key="4">
    <source>
        <dbReference type="Proteomes" id="UP000247810"/>
    </source>
</evidence>